<feature type="compositionally biased region" description="Basic and acidic residues" evidence="1">
    <location>
        <begin position="841"/>
        <end position="876"/>
    </location>
</feature>
<proteinExistence type="predicted"/>
<organism evidence="2 3">
    <name type="scientific">Dreissena polymorpha</name>
    <name type="common">Zebra mussel</name>
    <name type="synonym">Mytilus polymorpha</name>
    <dbReference type="NCBI Taxonomy" id="45954"/>
    <lineage>
        <taxon>Eukaryota</taxon>
        <taxon>Metazoa</taxon>
        <taxon>Spiralia</taxon>
        <taxon>Lophotrochozoa</taxon>
        <taxon>Mollusca</taxon>
        <taxon>Bivalvia</taxon>
        <taxon>Autobranchia</taxon>
        <taxon>Heteroconchia</taxon>
        <taxon>Euheterodonta</taxon>
        <taxon>Imparidentia</taxon>
        <taxon>Neoheterodontei</taxon>
        <taxon>Myida</taxon>
        <taxon>Dreissenoidea</taxon>
        <taxon>Dreissenidae</taxon>
        <taxon>Dreissena</taxon>
    </lineage>
</organism>
<dbReference type="SUPFAM" id="SSF47473">
    <property type="entry name" value="EF-hand"/>
    <property type="match status" value="1"/>
</dbReference>
<gene>
    <name evidence="2" type="ORF">DPMN_121796</name>
</gene>
<reference evidence="2" key="1">
    <citation type="journal article" date="2019" name="bioRxiv">
        <title>The Genome of the Zebra Mussel, Dreissena polymorpha: A Resource for Invasive Species Research.</title>
        <authorList>
            <person name="McCartney M.A."/>
            <person name="Auch B."/>
            <person name="Kono T."/>
            <person name="Mallez S."/>
            <person name="Zhang Y."/>
            <person name="Obille A."/>
            <person name="Becker A."/>
            <person name="Abrahante J.E."/>
            <person name="Garbe J."/>
            <person name="Badalamenti J.P."/>
            <person name="Herman A."/>
            <person name="Mangelson H."/>
            <person name="Liachko I."/>
            <person name="Sullivan S."/>
            <person name="Sone E.D."/>
            <person name="Koren S."/>
            <person name="Silverstein K.A.T."/>
            <person name="Beckman K.B."/>
            <person name="Gohl D.M."/>
        </authorList>
    </citation>
    <scope>NUCLEOTIDE SEQUENCE</scope>
    <source>
        <strain evidence="2">Duluth1</strain>
        <tissue evidence="2">Whole animal</tissue>
    </source>
</reference>
<feature type="compositionally biased region" description="Low complexity" evidence="1">
    <location>
        <begin position="1059"/>
        <end position="1069"/>
    </location>
</feature>
<dbReference type="PANTHER" id="PTHR35538:SF3">
    <property type="entry name" value="C-TYPE LECTIN DOMAIN-CONTAINING PROTEIN"/>
    <property type="match status" value="1"/>
</dbReference>
<feature type="compositionally biased region" description="Basic and acidic residues" evidence="1">
    <location>
        <begin position="1073"/>
        <end position="1096"/>
    </location>
</feature>
<name>A0A9D4GU87_DREPO</name>
<accession>A0A9D4GU87</accession>
<dbReference type="EMBL" id="JAIWYP010000005">
    <property type="protein sequence ID" value="KAH3820052.1"/>
    <property type="molecule type" value="Genomic_DNA"/>
</dbReference>
<feature type="compositionally biased region" description="Polar residues" evidence="1">
    <location>
        <begin position="150"/>
        <end position="159"/>
    </location>
</feature>
<sequence length="1639" mass="187377">MAKLEDMTRSEISEQIMSRLISATQTKLDKQGSNIVRDSPRFRASELSMSELSRIITKRKKAYEDREFSSDVIFKRQGNNRLKIIEPRENKGPSVLRERPLSEITDWKRRHWDVAPIEKTPVPPNTPAPLNRKTFRRFHSLELQSDDGRSNLTLQPLRSNRTDVESVPEETSTVEKTMSITIDLPSTTNDSVKSDSPKSKQRKRRREKYFSEKLRPVSAKEKTSWKPDFTVPAELSAPGWGSRTLDKRFLEQAARELVGLENVSRAHSEIHTKYSAKYRSTPDLRTRLSANSPFLPKAATEDCLKCLLKIPHKKCESHKYIRVGGGYRHGYWYVKCLLEELELQRQRELIAQKRLEAITEKQVKAIKTYIRTKSGRLVERIIFLSDEDYEAFKAGKGADILKKYLTKEEAEGLESWDKDEVKAIKTYVRTKSGRLIEKIMYVSKEDYDAITQGKVDAKELLKKYVKEGETVEDWGEAKMKTIKTYVRTKSGRLIEKTIMISQEDYDKMIKEGINPADIIKKYLPLGEGETVEGWESQEPMKAIKMMVRTKSGRLIEKTIMVRADEYDRLMAGGADANELLSKYLGEEGGTVESWEKAEGKPMKVIKTLVRTKSGRLIEKTVLLTEEEYAAFQAAGGDPKFLEKFMKLGKGEKIEDWEKASTVFDDDDPELELAKAGQRIVGKDGTVYEVVVDPLTGKKYKKKIGQESDIDSGIASMQKGKKGGKKGEKAGIEEETADDRKRRKEGKRNADSDSEYSYKSFVSEGGTRHVQRRRKRADGTYSAAESYHSSQDEEGAKRRRQRRREREHLNSAHSYFSVVSAGGTRHVRRRRKRADGTYSDSESYHSADSDKPGGRLAEKKKKEQAAKEAKEKAAKEGKKSKKKRGGSGSDYSYESEVSEGGTRTVVRKKKIRDAQGNVIGYGEKEVFSETDDESVYTEVSDGKGGKVLVKKPKLTSKEKQEAKIKAKAEKKAKEQIEQIKGGKFKDVGDFSDSTVSDDVDLENMTEEEREAYFKAKEERKAAREAKRREKYGDKYDLMVEKKKELKKLQKLQEMREKGLISPSSDWSIDSDTGEPVRKSKKKEEKKQKILAELREKGLISPSSDWTVDSEGNPVRISELVKQGKRKPKDGHEADDESDESEYDPVTGKKITKKDKNKTHRPGQEGPEGYEYEYDDQGRVIKKKKIGGKDDDSGSEYEYEYDADGNVRVVKKQKSAKKFGGQEDDAQFEVGADGKIRLRDGKKKIDLSKLTDDDLRKLGIDPTLDKKEIARLLKEKFGDDIHITEGDKIIPTRRASDFGSDANTDDLADAEDLDIDSLRGVKKVNVLWKKKGTELQIHMKKILEQSKLKEDDYAKDLDEKDADIDFLTHYKLVDPGLIESYARAFVVEDNDFDTVISAKETRQALEGVPSVQQLTPKQFEYVFKVLKIDDASQVTFRMFAVITALCERVTKMDPLSKYLLEISDLLDIQRKMELYRAMFYCNTESDRDSNFIKAESLRIELIAGGLNWRQQDFIMDRLQPNAFMEISFLDYLCYVPLFLSMHENIVENPLDMRDDKYDRMLRKPSGGHRQRDMNPLGHHLKKASVFQLRSQAQDLLDGKIDPKDLKDDQRKLLEKVATLPKLIEDEKIEIKSDSPPPMIWS</sequence>
<dbReference type="InterPro" id="IPR011992">
    <property type="entry name" value="EF-hand-dom_pair"/>
</dbReference>
<evidence type="ECO:0000256" key="1">
    <source>
        <dbReference type="SAM" id="MobiDB-lite"/>
    </source>
</evidence>
<feature type="region of interest" description="Disordered" evidence="1">
    <location>
        <begin position="1053"/>
        <end position="1175"/>
    </location>
</feature>
<protein>
    <submittedName>
        <fullName evidence="2">Uncharacterized protein</fullName>
    </submittedName>
</protein>
<feature type="region of interest" description="Disordered" evidence="1">
    <location>
        <begin position="146"/>
        <end position="210"/>
    </location>
</feature>
<feature type="region of interest" description="Disordered" evidence="1">
    <location>
        <begin position="710"/>
        <end position="909"/>
    </location>
</feature>
<reference evidence="2" key="2">
    <citation type="submission" date="2020-11" db="EMBL/GenBank/DDBJ databases">
        <authorList>
            <person name="McCartney M.A."/>
            <person name="Auch B."/>
            <person name="Kono T."/>
            <person name="Mallez S."/>
            <person name="Becker A."/>
            <person name="Gohl D.M."/>
            <person name="Silverstein K.A.T."/>
            <person name="Koren S."/>
            <person name="Bechman K.B."/>
            <person name="Herman A."/>
            <person name="Abrahante J.E."/>
            <person name="Garbe J."/>
        </authorList>
    </citation>
    <scope>NUCLEOTIDE SEQUENCE</scope>
    <source>
        <strain evidence="2">Duluth1</strain>
        <tissue evidence="2">Whole animal</tissue>
    </source>
</reference>
<comment type="caution">
    <text evidence="2">The sequence shown here is derived from an EMBL/GenBank/DDBJ whole genome shotgun (WGS) entry which is preliminary data.</text>
</comment>
<feature type="compositionally biased region" description="Acidic residues" evidence="1">
    <location>
        <begin position="1131"/>
        <end position="1141"/>
    </location>
</feature>
<dbReference type="Proteomes" id="UP000828390">
    <property type="component" value="Unassembled WGS sequence"/>
</dbReference>
<dbReference type="PANTHER" id="PTHR35538">
    <property type="entry name" value="LIG_CHAN-GLU_BD DOMAIN-CONTAINING PROTEIN"/>
    <property type="match status" value="1"/>
</dbReference>
<feature type="compositionally biased region" description="Polar residues" evidence="1">
    <location>
        <begin position="178"/>
        <end position="191"/>
    </location>
</feature>
<feature type="compositionally biased region" description="Low complexity" evidence="1">
    <location>
        <begin position="888"/>
        <end position="900"/>
    </location>
</feature>
<dbReference type="CDD" id="cd09487">
    <property type="entry name" value="SAM_superfamily"/>
    <property type="match status" value="1"/>
</dbReference>
<keyword evidence="3" id="KW-1185">Reference proteome</keyword>
<evidence type="ECO:0000313" key="2">
    <source>
        <dbReference type="EMBL" id="KAH3820052.1"/>
    </source>
</evidence>
<feature type="compositionally biased region" description="Basic residues" evidence="1">
    <location>
        <begin position="1148"/>
        <end position="1159"/>
    </location>
</feature>
<evidence type="ECO:0000313" key="3">
    <source>
        <dbReference type="Proteomes" id="UP000828390"/>
    </source>
</evidence>